<comment type="similarity">
    <text evidence="1">Belongs to the LysR transcriptional regulatory family.</text>
</comment>
<dbReference type="Gene3D" id="1.10.10.10">
    <property type="entry name" value="Winged helix-like DNA-binding domain superfamily/Winged helix DNA-binding domain"/>
    <property type="match status" value="1"/>
</dbReference>
<dbReference type="InterPro" id="IPR036388">
    <property type="entry name" value="WH-like_DNA-bd_sf"/>
</dbReference>
<dbReference type="InterPro" id="IPR005119">
    <property type="entry name" value="LysR_subst-bd"/>
</dbReference>
<feature type="domain" description="HTH lysR-type" evidence="5">
    <location>
        <begin position="1"/>
        <end position="61"/>
    </location>
</feature>
<dbReference type="CDD" id="cd08422">
    <property type="entry name" value="PBP2_CrgA_like"/>
    <property type="match status" value="1"/>
</dbReference>
<dbReference type="PROSITE" id="PS50931">
    <property type="entry name" value="HTH_LYSR"/>
    <property type="match status" value="1"/>
</dbReference>
<dbReference type="SUPFAM" id="SSF53850">
    <property type="entry name" value="Periplasmic binding protein-like II"/>
    <property type="match status" value="1"/>
</dbReference>
<evidence type="ECO:0000256" key="3">
    <source>
        <dbReference type="ARBA" id="ARBA00023125"/>
    </source>
</evidence>
<dbReference type="Pfam" id="PF03466">
    <property type="entry name" value="LysR_substrate"/>
    <property type="match status" value="1"/>
</dbReference>
<evidence type="ECO:0000259" key="5">
    <source>
        <dbReference type="PROSITE" id="PS50931"/>
    </source>
</evidence>
<sequence>MSISDAQGWIVFAKVAELGSFSEAATELGIGKATVSKTIGRLETNLGLMLIHRTSRAVSLTTSGVDLATDAKQLADFAEALDDRAREGSATPSGIVRMAVPMSFGLRCLGEFAAHFAADYPEIELDIHLSDSKADLIADGFDVGLRIADLPDSSMIARKIRDVALHIVASPEYLQEHGEPEHPSDLYRHACLRYSLLPRPTAWRFKHVTLGEYFVEPRGPILANNSDVLRESVRSGVGIAIMPDFIVGDDLKDGTVTPILTNWKPPDVALHLITPPGRLRPLRVQIVIDRLRNDLSTRQ</sequence>
<dbReference type="SUPFAM" id="SSF46785">
    <property type="entry name" value="Winged helix' DNA-binding domain"/>
    <property type="match status" value="1"/>
</dbReference>
<dbReference type="Proteomes" id="UP001259803">
    <property type="component" value="Unassembled WGS sequence"/>
</dbReference>
<dbReference type="EMBL" id="JAVRHS010000013">
    <property type="protein sequence ID" value="MDT0576953.1"/>
    <property type="molecule type" value="Genomic_DNA"/>
</dbReference>
<dbReference type="PANTHER" id="PTHR30537">
    <property type="entry name" value="HTH-TYPE TRANSCRIPTIONAL REGULATOR"/>
    <property type="match status" value="1"/>
</dbReference>
<dbReference type="InterPro" id="IPR000847">
    <property type="entry name" value="LysR_HTH_N"/>
</dbReference>
<evidence type="ECO:0000313" key="7">
    <source>
        <dbReference type="Proteomes" id="UP001259803"/>
    </source>
</evidence>
<dbReference type="PANTHER" id="PTHR30537:SF5">
    <property type="entry name" value="HTH-TYPE TRANSCRIPTIONAL ACTIVATOR TTDR-RELATED"/>
    <property type="match status" value="1"/>
</dbReference>
<proteinExistence type="inferred from homology"/>
<keyword evidence="2" id="KW-0805">Transcription regulation</keyword>
<reference evidence="6 7" key="1">
    <citation type="submission" date="2023-09" db="EMBL/GenBank/DDBJ databases">
        <authorList>
            <person name="Rey-Velasco X."/>
        </authorList>
    </citation>
    <scope>NUCLEOTIDE SEQUENCE [LARGE SCALE GENOMIC DNA]</scope>
    <source>
        <strain evidence="6 7">F390</strain>
    </source>
</reference>
<name>A0ABU2ZK21_9SPHN</name>
<dbReference type="InterPro" id="IPR058163">
    <property type="entry name" value="LysR-type_TF_proteobact-type"/>
</dbReference>
<dbReference type="Pfam" id="PF00126">
    <property type="entry name" value="HTH_1"/>
    <property type="match status" value="1"/>
</dbReference>
<dbReference type="RefSeq" id="WP_311341525.1">
    <property type="nucleotide sequence ID" value="NZ_JAVRHS010000013.1"/>
</dbReference>
<comment type="caution">
    <text evidence="6">The sequence shown here is derived from an EMBL/GenBank/DDBJ whole genome shotgun (WGS) entry which is preliminary data.</text>
</comment>
<keyword evidence="3" id="KW-0238">DNA-binding</keyword>
<gene>
    <name evidence="6" type="ORF">RM533_12320</name>
</gene>
<accession>A0ABU2ZK21</accession>
<evidence type="ECO:0000256" key="4">
    <source>
        <dbReference type="ARBA" id="ARBA00023163"/>
    </source>
</evidence>
<keyword evidence="4" id="KW-0804">Transcription</keyword>
<keyword evidence="7" id="KW-1185">Reference proteome</keyword>
<evidence type="ECO:0000256" key="1">
    <source>
        <dbReference type="ARBA" id="ARBA00009437"/>
    </source>
</evidence>
<evidence type="ECO:0000256" key="2">
    <source>
        <dbReference type="ARBA" id="ARBA00023015"/>
    </source>
</evidence>
<evidence type="ECO:0000313" key="6">
    <source>
        <dbReference type="EMBL" id="MDT0576953.1"/>
    </source>
</evidence>
<organism evidence="6 7">
    <name type="scientific">Croceicoccus esteveae</name>
    <dbReference type="NCBI Taxonomy" id="3075597"/>
    <lineage>
        <taxon>Bacteria</taxon>
        <taxon>Pseudomonadati</taxon>
        <taxon>Pseudomonadota</taxon>
        <taxon>Alphaproteobacteria</taxon>
        <taxon>Sphingomonadales</taxon>
        <taxon>Erythrobacteraceae</taxon>
        <taxon>Croceicoccus</taxon>
    </lineage>
</organism>
<dbReference type="InterPro" id="IPR036390">
    <property type="entry name" value="WH_DNA-bd_sf"/>
</dbReference>
<protein>
    <submittedName>
        <fullName evidence="6">LysR family transcriptional regulator</fullName>
    </submittedName>
</protein>
<dbReference type="Gene3D" id="3.40.190.290">
    <property type="match status" value="1"/>
</dbReference>